<evidence type="ECO:0000256" key="5">
    <source>
        <dbReference type="ARBA" id="ARBA00022692"/>
    </source>
</evidence>
<name>A0A198UFZ6_MORCA</name>
<keyword evidence="6 8" id="KW-1133">Transmembrane helix</keyword>
<dbReference type="InterPro" id="IPR018093">
    <property type="entry name" value="BCCT_CS"/>
</dbReference>
<evidence type="ECO:0000256" key="8">
    <source>
        <dbReference type="SAM" id="Phobius"/>
    </source>
</evidence>
<evidence type="ECO:0000256" key="2">
    <source>
        <dbReference type="ARBA" id="ARBA00005658"/>
    </source>
</evidence>
<evidence type="ECO:0000256" key="6">
    <source>
        <dbReference type="ARBA" id="ARBA00022989"/>
    </source>
</evidence>
<gene>
    <name evidence="9" type="ORF">AO384_1539</name>
</gene>
<dbReference type="PANTHER" id="PTHR30047">
    <property type="entry name" value="HIGH-AFFINITY CHOLINE TRANSPORT PROTEIN-RELATED"/>
    <property type="match status" value="1"/>
</dbReference>
<dbReference type="PATRIC" id="fig|480.237.peg.783"/>
<dbReference type="GO" id="GO:0022857">
    <property type="term" value="F:transmembrane transporter activity"/>
    <property type="evidence" value="ECO:0007669"/>
    <property type="project" value="InterPro"/>
</dbReference>
<dbReference type="EMBL" id="LXHC01000024">
    <property type="protein sequence ID" value="OAU95348.1"/>
    <property type="molecule type" value="Genomic_DNA"/>
</dbReference>
<dbReference type="Proteomes" id="UP000078228">
    <property type="component" value="Unassembled WGS sequence"/>
</dbReference>
<keyword evidence="7 8" id="KW-0472">Membrane</keyword>
<comment type="subcellular location">
    <subcellularLocation>
        <location evidence="1">Cell membrane</location>
        <topology evidence="1">Multi-pass membrane protein</topology>
    </subcellularLocation>
</comment>
<keyword evidence="3" id="KW-0813">Transport</keyword>
<dbReference type="Pfam" id="PF02028">
    <property type="entry name" value="BCCT"/>
    <property type="match status" value="1"/>
</dbReference>
<feature type="transmembrane region" description="Helical" evidence="8">
    <location>
        <begin position="20"/>
        <end position="38"/>
    </location>
</feature>
<keyword evidence="4" id="KW-1003">Cell membrane</keyword>
<dbReference type="PANTHER" id="PTHR30047:SF7">
    <property type="entry name" value="HIGH-AFFINITY CHOLINE TRANSPORT PROTEIN"/>
    <property type="match status" value="1"/>
</dbReference>
<feature type="transmembrane region" description="Helical" evidence="8">
    <location>
        <begin position="50"/>
        <end position="68"/>
    </location>
</feature>
<evidence type="ECO:0000256" key="4">
    <source>
        <dbReference type="ARBA" id="ARBA00022475"/>
    </source>
</evidence>
<evidence type="ECO:0000256" key="1">
    <source>
        <dbReference type="ARBA" id="ARBA00004651"/>
    </source>
</evidence>
<evidence type="ECO:0000313" key="10">
    <source>
        <dbReference type="Proteomes" id="UP000078228"/>
    </source>
</evidence>
<sequence length="104" mass="12120">MDAFAYGQDPDQKQWIQDWTLFFWAWWIAWSPFVGLFLAKISKGRTIRQFVIGTLSIPFMFTLAWLSFMGNGALNEVFMGNIAFAEKIIARPEIGFYELLSHYP</sequence>
<dbReference type="InterPro" id="IPR000060">
    <property type="entry name" value="BCCT_transptr"/>
</dbReference>
<keyword evidence="5 8" id="KW-0812">Transmembrane</keyword>
<comment type="caution">
    <text evidence="9">The sequence shown here is derived from an EMBL/GenBank/DDBJ whole genome shotgun (WGS) entry which is preliminary data.</text>
</comment>
<evidence type="ECO:0000256" key="7">
    <source>
        <dbReference type="ARBA" id="ARBA00023136"/>
    </source>
</evidence>
<comment type="similarity">
    <text evidence="2">Belongs to the BCCT transporter (TC 2.A.15) family.</text>
</comment>
<proteinExistence type="inferred from homology"/>
<keyword evidence="10" id="KW-1185">Reference proteome</keyword>
<dbReference type="GO" id="GO:0005886">
    <property type="term" value="C:plasma membrane"/>
    <property type="evidence" value="ECO:0007669"/>
    <property type="project" value="UniProtKB-SubCell"/>
</dbReference>
<protein>
    <submittedName>
        <fullName evidence="9">High-affinity choline uptake protein BetT</fullName>
    </submittedName>
</protein>
<reference evidence="9 10" key="1">
    <citation type="journal article" date="2016" name="Genome Biol. Evol.">
        <title>Comparative Genomic Analyses of the Moraxella catarrhalis Serosensitive and Seroresistant Lineages Demonstrate Their Independent Evolution.</title>
        <authorList>
            <person name="Earl J.P."/>
            <person name="de Vries S.P."/>
            <person name="Ahmed A."/>
            <person name="Powell E."/>
            <person name="Schultz M.P."/>
            <person name="Hermans P.W."/>
            <person name="Hill D.J."/>
            <person name="Zhou Z."/>
            <person name="Constantinidou C.I."/>
            <person name="Hu F.Z."/>
            <person name="Bootsma H.J."/>
            <person name="Ehrlich G.D."/>
        </authorList>
    </citation>
    <scope>NUCLEOTIDE SEQUENCE [LARGE SCALE GENOMIC DNA]</scope>
    <source>
        <strain evidence="9 10">Z7542</strain>
    </source>
</reference>
<dbReference type="AlphaFoldDB" id="A0A198UFZ6"/>
<dbReference type="PROSITE" id="PS01303">
    <property type="entry name" value="BCCT"/>
    <property type="match status" value="1"/>
</dbReference>
<evidence type="ECO:0000256" key="3">
    <source>
        <dbReference type="ARBA" id="ARBA00022448"/>
    </source>
</evidence>
<accession>A0A198UFZ6</accession>
<evidence type="ECO:0000313" key="9">
    <source>
        <dbReference type="EMBL" id="OAU95348.1"/>
    </source>
</evidence>
<organism evidence="9 10">
    <name type="scientific">Moraxella catarrhalis</name>
    <name type="common">Branhamella catarrhalis</name>
    <dbReference type="NCBI Taxonomy" id="480"/>
    <lineage>
        <taxon>Bacteria</taxon>
        <taxon>Pseudomonadati</taxon>
        <taxon>Pseudomonadota</taxon>
        <taxon>Gammaproteobacteria</taxon>
        <taxon>Moraxellales</taxon>
        <taxon>Moraxellaceae</taxon>
        <taxon>Moraxella</taxon>
    </lineage>
</organism>